<dbReference type="GO" id="GO:0006418">
    <property type="term" value="P:tRNA aminoacylation for protein translation"/>
    <property type="evidence" value="ECO:0007669"/>
    <property type="project" value="InterPro"/>
</dbReference>
<keyword evidence="4 5" id="KW-0030">Aminoacyl-tRNA synthetase</keyword>
<dbReference type="InterPro" id="IPR036047">
    <property type="entry name" value="F-box-like_dom_sf"/>
</dbReference>
<dbReference type="Pfam" id="PF00646">
    <property type="entry name" value="F-box"/>
    <property type="match status" value="1"/>
</dbReference>
<name>A0A5S9WMK6_ARATH</name>
<dbReference type="InterPro" id="IPR014729">
    <property type="entry name" value="Rossmann-like_a/b/a_fold"/>
</dbReference>
<evidence type="ECO:0000259" key="7">
    <source>
        <dbReference type="PROSITE" id="PS50181"/>
    </source>
</evidence>
<protein>
    <recommendedName>
        <fullName evidence="7">F-box domain-containing protein</fullName>
    </recommendedName>
</protein>
<dbReference type="ExpressionAtlas" id="A0A5S9WMK6">
    <property type="expression patterns" value="baseline and differential"/>
</dbReference>
<dbReference type="InterPro" id="IPR006566">
    <property type="entry name" value="FBD"/>
</dbReference>
<dbReference type="Gene3D" id="3.40.50.620">
    <property type="entry name" value="HUPs"/>
    <property type="match status" value="1"/>
</dbReference>
<reference evidence="8 9" key="1">
    <citation type="submission" date="2019-12" db="EMBL/GenBank/DDBJ databases">
        <authorList>
            <person name="Jiao W.-B."/>
            <person name="Schneeberger K."/>
        </authorList>
    </citation>
    <scope>NUCLEOTIDE SEQUENCE [LARGE SCALE GENOMIC DNA]</scope>
    <source>
        <strain evidence="9">cv. C24</strain>
    </source>
</reference>
<evidence type="ECO:0000256" key="1">
    <source>
        <dbReference type="ARBA" id="ARBA00022598"/>
    </source>
</evidence>
<dbReference type="PRINTS" id="PR00987">
    <property type="entry name" value="TRNASYNTHGLU"/>
</dbReference>
<organism evidence="8 9">
    <name type="scientific">Arabidopsis thaliana</name>
    <name type="common">Mouse-ear cress</name>
    <dbReference type="NCBI Taxonomy" id="3702"/>
    <lineage>
        <taxon>Eukaryota</taxon>
        <taxon>Viridiplantae</taxon>
        <taxon>Streptophyta</taxon>
        <taxon>Embryophyta</taxon>
        <taxon>Tracheophyta</taxon>
        <taxon>Spermatophyta</taxon>
        <taxon>Magnoliopsida</taxon>
        <taxon>eudicotyledons</taxon>
        <taxon>Gunneridae</taxon>
        <taxon>Pentapetalae</taxon>
        <taxon>rosids</taxon>
        <taxon>malvids</taxon>
        <taxon>Brassicales</taxon>
        <taxon>Brassicaceae</taxon>
        <taxon>Camelineae</taxon>
        <taxon>Arabidopsis</taxon>
    </lineage>
</organism>
<dbReference type="GO" id="GO:0048608">
    <property type="term" value="P:reproductive structure development"/>
    <property type="evidence" value="ECO:0007669"/>
    <property type="project" value="UniProtKB-ARBA"/>
</dbReference>
<gene>
    <name evidence="8" type="ORF">C24_LOCUS3790</name>
</gene>
<dbReference type="SUPFAM" id="SSF81383">
    <property type="entry name" value="F-box domain"/>
    <property type="match status" value="1"/>
</dbReference>
<feature type="region of interest" description="Disordered" evidence="6">
    <location>
        <begin position="584"/>
        <end position="603"/>
    </location>
</feature>
<keyword evidence="1 5" id="KW-0436">Ligase</keyword>
<feature type="compositionally biased region" description="Basic and acidic residues" evidence="6">
    <location>
        <begin position="593"/>
        <end position="602"/>
    </location>
</feature>
<dbReference type="EMBL" id="CACSHJ010000087">
    <property type="protein sequence ID" value="CAA0277301.1"/>
    <property type="molecule type" value="Genomic_DNA"/>
</dbReference>
<dbReference type="SUPFAM" id="SSF52374">
    <property type="entry name" value="Nucleotidylyl transferase"/>
    <property type="match status" value="1"/>
</dbReference>
<sequence>MMRTSPRDSISNLPDEILGKILSLLPTKVAASTSVLSKRWRNLLGLVDNLCFDESVIVYPNKEEALSGSHRFCDFVEKTFALLSNSPIKKVSRESCSRARHWLSSHYPLDMISKLSVCFSLRSNHSLLTDSGIDYDNHCRLLDGCPALEELFIRDADHDCPPCCGSVVKSASIKRLVVLVNLPNKRDSHDYAYFEAPSLVYLDYSSYVYETYQIVGLDSLVEARLSLKIWDYYDYNYDYEYDDESGDYYSDDDEGRSYCYSYVDDERKEPIFGDVTNLLAGVTNITTLHLSPDSLEAFYFCCKSMPVFNKLLNLFIESNKDKGWQGMPLLLKSCPILHTLVFKGLVHRVTNKCGDACACIPKKEKRENEKKNRKIVEKQLSCLWTCQVKVLEISKYDGSFQELKQMGHLLGKLGCLESVKVGVHADNNTEFLQANLLALPRLSSKCNNIHLQNCPRDSLIIVAFSLSASQVTIDSAAAATTVPSVAFSDGRKLSGTTTLLGYVGRSANTLPDFYGHDAFDSSQIDEWVDYASVFSSGSEFENACGRVDKYLESSTFLVGNSLTIADVAIWSSLAAQGSLSLQSKDSQQATKADAQDKGKPEVELPEAEIGKVRLRFAPEPSGYLHIGHAKAALLNKYFAERFDDTNPAKESNEFMDNMVKDIGTLGIKYEKMTCTSDYFPELMQMAEKLMRYLVC</sequence>
<proteinExistence type="inferred from homology"/>
<dbReference type="InterPro" id="IPR053781">
    <property type="entry name" value="F-box_AtFBL13-like"/>
</dbReference>
<dbReference type="CDD" id="cd22160">
    <property type="entry name" value="F-box_AtFBL13-like"/>
    <property type="match status" value="1"/>
</dbReference>
<dbReference type="Gene3D" id="1.20.1050.130">
    <property type="match status" value="1"/>
</dbReference>
<keyword evidence="5" id="KW-0648">Protein biosynthesis</keyword>
<dbReference type="SMART" id="SM00256">
    <property type="entry name" value="FBOX"/>
    <property type="match status" value="1"/>
</dbReference>
<dbReference type="AlphaFoldDB" id="A0A5S9WMK6"/>
<dbReference type="GO" id="GO:0009791">
    <property type="term" value="P:post-embryonic development"/>
    <property type="evidence" value="ECO:0007669"/>
    <property type="project" value="UniProtKB-ARBA"/>
</dbReference>
<dbReference type="InterPro" id="IPR000924">
    <property type="entry name" value="Glu/Gln-tRNA-synth"/>
</dbReference>
<evidence type="ECO:0000313" key="8">
    <source>
        <dbReference type="EMBL" id="CAA0277301.1"/>
    </source>
</evidence>
<evidence type="ECO:0000256" key="2">
    <source>
        <dbReference type="ARBA" id="ARBA00022741"/>
    </source>
</evidence>
<dbReference type="InterPro" id="IPR055294">
    <property type="entry name" value="FBL60-like"/>
</dbReference>
<evidence type="ECO:0000256" key="6">
    <source>
        <dbReference type="SAM" id="MobiDB-lite"/>
    </source>
</evidence>
<dbReference type="PANTHER" id="PTHR31293:SF12">
    <property type="entry name" value="RNI-LIKE SUPERFAMILY PROTEIN"/>
    <property type="match status" value="1"/>
</dbReference>
<dbReference type="InterPro" id="IPR001810">
    <property type="entry name" value="F-box_dom"/>
</dbReference>
<dbReference type="Proteomes" id="UP000434276">
    <property type="component" value="Unassembled WGS sequence"/>
</dbReference>
<dbReference type="PROSITE" id="PS00178">
    <property type="entry name" value="AA_TRNA_LIGASE_I"/>
    <property type="match status" value="1"/>
</dbReference>
<dbReference type="InterPro" id="IPR020058">
    <property type="entry name" value="Glu/Gln-tRNA-synth_Ib_cat-dom"/>
</dbReference>
<evidence type="ECO:0000313" key="9">
    <source>
        <dbReference type="Proteomes" id="UP000434276"/>
    </source>
</evidence>
<dbReference type="PANTHER" id="PTHR31293">
    <property type="entry name" value="RNI-LIKE SUPERFAMILY PROTEIN"/>
    <property type="match status" value="1"/>
</dbReference>
<evidence type="ECO:0000256" key="5">
    <source>
        <dbReference type="RuleBase" id="RU363037"/>
    </source>
</evidence>
<dbReference type="SUPFAM" id="SSF47616">
    <property type="entry name" value="GST C-terminal domain-like"/>
    <property type="match status" value="1"/>
</dbReference>
<dbReference type="GO" id="GO:0005524">
    <property type="term" value="F:ATP binding"/>
    <property type="evidence" value="ECO:0007669"/>
    <property type="project" value="UniProtKB-KW"/>
</dbReference>
<dbReference type="SMART" id="SM00579">
    <property type="entry name" value="FBD"/>
    <property type="match status" value="1"/>
</dbReference>
<feature type="domain" description="F-box" evidence="7">
    <location>
        <begin position="7"/>
        <end position="55"/>
    </location>
</feature>
<keyword evidence="3 5" id="KW-0067">ATP-binding</keyword>
<dbReference type="CDD" id="cd10289">
    <property type="entry name" value="GST_C_AaRS_like"/>
    <property type="match status" value="1"/>
</dbReference>
<dbReference type="GO" id="GO:0004812">
    <property type="term" value="F:aminoacyl-tRNA ligase activity"/>
    <property type="evidence" value="ECO:0007669"/>
    <property type="project" value="UniProtKB-KW"/>
</dbReference>
<dbReference type="Gene3D" id="3.90.800.10">
    <property type="entry name" value="Glutamyl-tRNA Synthetase, Domain 3"/>
    <property type="match status" value="1"/>
</dbReference>
<dbReference type="OrthoDB" id="1109836at2759"/>
<evidence type="ECO:0000256" key="3">
    <source>
        <dbReference type="ARBA" id="ARBA00022840"/>
    </source>
</evidence>
<dbReference type="PROSITE" id="PS50181">
    <property type="entry name" value="FBOX"/>
    <property type="match status" value="1"/>
</dbReference>
<dbReference type="InterPro" id="IPR001412">
    <property type="entry name" value="aa-tRNA-synth_I_CS"/>
</dbReference>
<accession>A0A5S9WMK6</accession>
<dbReference type="Gene3D" id="1.20.1280.50">
    <property type="match status" value="1"/>
</dbReference>
<comment type="similarity">
    <text evidence="5">Belongs to the class-I aminoacyl-tRNA synthetase family.</text>
</comment>
<dbReference type="InterPro" id="IPR036282">
    <property type="entry name" value="Glutathione-S-Trfase_C_sf"/>
</dbReference>
<evidence type="ECO:0000256" key="4">
    <source>
        <dbReference type="ARBA" id="ARBA00023146"/>
    </source>
</evidence>
<keyword evidence="2 5" id="KW-0547">Nucleotide-binding</keyword>
<dbReference type="Pfam" id="PF00749">
    <property type="entry name" value="tRNA-synt_1c"/>
    <property type="match status" value="1"/>
</dbReference>